<gene>
    <name evidence="1" type="ORF">RPERSI_LOCUS7461</name>
</gene>
<dbReference type="Proteomes" id="UP000789920">
    <property type="component" value="Unassembled WGS sequence"/>
</dbReference>
<dbReference type="EMBL" id="CAJVQC010012645">
    <property type="protein sequence ID" value="CAG8640537.1"/>
    <property type="molecule type" value="Genomic_DNA"/>
</dbReference>
<protein>
    <submittedName>
        <fullName evidence="1">7200_t:CDS:1</fullName>
    </submittedName>
</protein>
<keyword evidence="2" id="KW-1185">Reference proteome</keyword>
<feature type="non-terminal residue" evidence="1">
    <location>
        <position position="1"/>
    </location>
</feature>
<comment type="caution">
    <text evidence="1">The sequence shown here is derived from an EMBL/GenBank/DDBJ whole genome shotgun (WGS) entry which is preliminary data.</text>
</comment>
<accession>A0ACA9NFJ2</accession>
<name>A0ACA9NFJ2_9GLOM</name>
<proteinExistence type="predicted"/>
<reference evidence="1" key="1">
    <citation type="submission" date="2021-06" db="EMBL/GenBank/DDBJ databases">
        <authorList>
            <person name="Kallberg Y."/>
            <person name="Tangrot J."/>
            <person name="Rosling A."/>
        </authorList>
    </citation>
    <scope>NUCLEOTIDE SEQUENCE</scope>
    <source>
        <strain evidence="1">MA461A</strain>
    </source>
</reference>
<evidence type="ECO:0000313" key="1">
    <source>
        <dbReference type="EMBL" id="CAG8640537.1"/>
    </source>
</evidence>
<evidence type="ECO:0000313" key="2">
    <source>
        <dbReference type="Proteomes" id="UP000789920"/>
    </source>
</evidence>
<sequence>ERPSKRTYFGSTSTNMFDADDDDEQYFAFSKAAADSGFPIAGVTDASSILPNKDDESTSSVNSIDVASNSSDCSTILDDAKINTTINKGTGANIDVPNRTRATPEQLAILEDTFKTNTSPNSKVREALAEKVNMSERSIQIWFQNRRAKMKAMQKRAHLMINQDSLGHHFMPCIPGYGHGLYPFRMPIHHAQRIALPRSYSTSDLTPTINNIALAGMRPQPNSGLGITVPQVSQGFWQSGPLTAPITSLGTGDPNHMSGFPFSVNSLFTPPQEFVSPAYNNNTMVSVISCETLTIGTWRRILTMQAPTDLLCYYAIPQNTFTYHITNDNTQFKMEFPLTDITAIEYRLIDDVYAQIAVEVKDPPHFYMEASHGGWNMCKDFTEDRQATRHMRHVMKGRAIVMKPQLIKLMQDDPLLAKVVTFVDDSTDAYIKDNSDDQQQNPPRRSSYPSGSIADNVHFGSENNSLSDKEDYKTSTNLLKQMARNRRSISLPLSPSEDHKNCFVNNTIPQNSLHVNTALMDLYKAEVNNSSPEFCSSPMELNSSPTTPLDVFDNSPTLMDSSPLLNQDPFVSLPSHNPGSLSMDTSIHSNEIAAAMVSFAPSMTGHGLPNMSNDEFANIFNTMSSGSDTASDVSEFLTFNDYTNDMMDGTDGFTSSNGIINIDTSSWVGDKLKRYGAIWT</sequence>
<organism evidence="1 2">
    <name type="scientific">Racocetra persica</name>
    <dbReference type="NCBI Taxonomy" id="160502"/>
    <lineage>
        <taxon>Eukaryota</taxon>
        <taxon>Fungi</taxon>
        <taxon>Fungi incertae sedis</taxon>
        <taxon>Mucoromycota</taxon>
        <taxon>Glomeromycotina</taxon>
        <taxon>Glomeromycetes</taxon>
        <taxon>Diversisporales</taxon>
        <taxon>Gigasporaceae</taxon>
        <taxon>Racocetra</taxon>
    </lineage>
</organism>